<dbReference type="Proteomes" id="UP000231279">
    <property type="component" value="Unassembled WGS sequence"/>
</dbReference>
<sequence length="288" mass="33205">MQSDQQPINPSPTIKTRIRQDDLIAITIVVVQAMQTENQHQDTTPNQQPNIMGTKFHFKALKRAQVPTFDRTQDPEVVQRWFKEMEDNFDLMEVPFEVRPKVVVPFLMGEATRCRSPITWARFREAYLKHFFPNAVQLQKMVEFDNLTQHQNMPMVEYSTRFHSLGKYSPVILADPELKIHKFTRGLKSQIQSTLAVFEATSFDELLGTAIRAELVQRPPMEALANPINRKGPTLPRPQFPECNYYHRRQGGECWWKNGEAIRNPAPGPTSLNPSLKLKGNARAFTMT</sequence>
<evidence type="ECO:0000313" key="2">
    <source>
        <dbReference type="EMBL" id="PIN16986.1"/>
    </source>
</evidence>
<organism evidence="2 3">
    <name type="scientific">Handroanthus impetiginosus</name>
    <dbReference type="NCBI Taxonomy" id="429701"/>
    <lineage>
        <taxon>Eukaryota</taxon>
        <taxon>Viridiplantae</taxon>
        <taxon>Streptophyta</taxon>
        <taxon>Embryophyta</taxon>
        <taxon>Tracheophyta</taxon>
        <taxon>Spermatophyta</taxon>
        <taxon>Magnoliopsida</taxon>
        <taxon>eudicotyledons</taxon>
        <taxon>Gunneridae</taxon>
        <taxon>Pentapetalae</taxon>
        <taxon>asterids</taxon>
        <taxon>lamiids</taxon>
        <taxon>Lamiales</taxon>
        <taxon>Bignoniaceae</taxon>
        <taxon>Crescentiina</taxon>
        <taxon>Tabebuia alliance</taxon>
        <taxon>Handroanthus</taxon>
    </lineage>
</organism>
<name>A0A2G9HHJ8_9LAMI</name>
<dbReference type="OrthoDB" id="1751882at2759"/>
<reference evidence="3" key="1">
    <citation type="journal article" date="2018" name="Gigascience">
        <title>Genome assembly of the Pink Ipe (Handroanthus impetiginosus, Bignoniaceae), a highly valued, ecologically keystone Neotropical timber forest tree.</title>
        <authorList>
            <person name="Silva-Junior O.B."/>
            <person name="Grattapaglia D."/>
            <person name="Novaes E."/>
            <person name="Collevatti R.G."/>
        </authorList>
    </citation>
    <scope>NUCLEOTIDE SEQUENCE [LARGE SCALE GENOMIC DNA]</scope>
    <source>
        <strain evidence="3">cv. UFG-1</strain>
    </source>
</reference>
<dbReference type="Pfam" id="PF03732">
    <property type="entry name" value="Retrotrans_gag"/>
    <property type="match status" value="1"/>
</dbReference>
<evidence type="ECO:0000259" key="1">
    <source>
        <dbReference type="Pfam" id="PF03732"/>
    </source>
</evidence>
<dbReference type="STRING" id="429701.A0A2G9HHJ8"/>
<proteinExistence type="predicted"/>
<protein>
    <recommendedName>
        <fullName evidence="1">Retrotransposon gag domain-containing protein</fullName>
    </recommendedName>
</protein>
<evidence type="ECO:0000313" key="3">
    <source>
        <dbReference type="Proteomes" id="UP000231279"/>
    </source>
</evidence>
<gene>
    <name evidence="2" type="ORF">CDL12_10354</name>
</gene>
<feature type="domain" description="Retrotransposon gag" evidence="1">
    <location>
        <begin position="116"/>
        <end position="188"/>
    </location>
</feature>
<accession>A0A2G9HHJ8</accession>
<dbReference type="EMBL" id="NKXS01001762">
    <property type="protein sequence ID" value="PIN16986.1"/>
    <property type="molecule type" value="Genomic_DNA"/>
</dbReference>
<dbReference type="InterPro" id="IPR005162">
    <property type="entry name" value="Retrotrans_gag_dom"/>
</dbReference>
<dbReference type="AlphaFoldDB" id="A0A2G9HHJ8"/>
<keyword evidence="3" id="KW-1185">Reference proteome</keyword>
<comment type="caution">
    <text evidence="2">The sequence shown here is derived from an EMBL/GenBank/DDBJ whole genome shotgun (WGS) entry which is preliminary data.</text>
</comment>